<evidence type="ECO:0000313" key="1">
    <source>
        <dbReference type="EMBL" id="OKP01869.1"/>
    </source>
</evidence>
<dbReference type="Proteomes" id="UP000186277">
    <property type="component" value="Unassembled WGS sequence"/>
</dbReference>
<comment type="caution">
    <text evidence="1">The sequence shown here is derived from an EMBL/GenBank/DDBJ whole genome shotgun (WGS) entry which is preliminary data.</text>
</comment>
<dbReference type="AlphaFoldDB" id="A0A1Q5TNQ8"/>
<accession>A0A1Q5TNQ8</accession>
<gene>
    <name evidence="1" type="ORF">Xentx_03312</name>
</gene>
<dbReference type="Pfam" id="PF05489">
    <property type="entry name" value="Phage_tail_X"/>
    <property type="match status" value="1"/>
</dbReference>
<sequence length="67" mass="7413">MKILSIQLDTVDEICWRFYGRTTGMTEAVLLANPGLADYGTVIPAGLVIEMPDVTTESTQPLIQLWD</sequence>
<organism evidence="1 2">
    <name type="scientific">Xenorhabdus thuongxuanensis</name>
    <dbReference type="NCBI Taxonomy" id="1873484"/>
    <lineage>
        <taxon>Bacteria</taxon>
        <taxon>Pseudomonadati</taxon>
        <taxon>Pseudomonadota</taxon>
        <taxon>Gammaproteobacteria</taxon>
        <taxon>Enterobacterales</taxon>
        <taxon>Morganellaceae</taxon>
        <taxon>Xenorhabdus</taxon>
    </lineage>
</organism>
<dbReference type="EMBL" id="MKGR01000037">
    <property type="protein sequence ID" value="OKP01869.1"/>
    <property type="molecule type" value="Genomic_DNA"/>
</dbReference>
<reference evidence="1 2" key="1">
    <citation type="submission" date="2016-09" db="EMBL/GenBank/DDBJ databases">
        <title>Xenorhabdus thuongxuanensis sp. nov. and Xenorhabdus eapokensis sp. nov., isolated from Steinernema species.</title>
        <authorList>
            <person name="Kaempfer P."/>
            <person name="Tobias N.J."/>
            <person name="Phan Ke L."/>
            <person name="Bode H.B."/>
            <person name="Glaeser S.P."/>
        </authorList>
    </citation>
    <scope>NUCLEOTIDE SEQUENCE [LARGE SCALE GENOMIC DNA]</scope>
    <source>
        <strain evidence="1 2">30TX1</strain>
    </source>
</reference>
<dbReference type="RefSeq" id="WP_074021559.1">
    <property type="nucleotide sequence ID" value="NZ_CAWMWP010000062.1"/>
</dbReference>
<name>A0A1Q5TNQ8_9GAMM</name>
<evidence type="ECO:0000313" key="2">
    <source>
        <dbReference type="Proteomes" id="UP000186277"/>
    </source>
</evidence>
<proteinExistence type="predicted"/>
<keyword evidence="2" id="KW-1185">Reference proteome</keyword>
<dbReference type="InterPro" id="IPR008861">
    <property type="entry name" value="GpX-like"/>
</dbReference>
<protein>
    <submittedName>
        <fullName evidence="1">Tail protein X</fullName>
    </submittedName>
</protein>
<dbReference type="OrthoDB" id="8759063at2"/>